<feature type="transmembrane region" description="Helical" evidence="8">
    <location>
        <begin position="183"/>
        <end position="201"/>
    </location>
</feature>
<evidence type="ECO:0000256" key="5">
    <source>
        <dbReference type="ARBA" id="ARBA00022970"/>
    </source>
</evidence>
<evidence type="ECO:0000256" key="3">
    <source>
        <dbReference type="ARBA" id="ARBA00022448"/>
    </source>
</evidence>
<dbReference type="InterPro" id="IPR011701">
    <property type="entry name" value="MFS"/>
</dbReference>
<feature type="transmembrane region" description="Helical" evidence="8">
    <location>
        <begin position="372"/>
        <end position="392"/>
    </location>
</feature>
<reference evidence="10" key="1">
    <citation type="journal article" date="2010" name="Genome Biol.">
        <title>Genome sequence of the necrotrophic plant pathogen Pythium ultimum reveals original pathogenicity mechanisms and effector repertoire.</title>
        <authorList>
            <person name="Levesque C.A."/>
            <person name="Brouwer H."/>
            <person name="Cano L."/>
            <person name="Hamilton J.P."/>
            <person name="Holt C."/>
            <person name="Huitema E."/>
            <person name="Raffaele S."/>
            <person name="Robideau G.P."/>
            <person name="Thines M."/>
            <person name="Win J."/>
            <person name="Zerillo M.M."/>
            <person name="Beakes G.W."/>
            <person name="Boore J.L."/>
            <person name="Busam D."/>
            <person name="Dumas B."/>
            <person name="Ferriera S."/>
            <person name="Fuerstenberg S.I."/>
            <person name="Gachon C.M."/>
            <person name="Gaulin E."/>
            <person name="Govers F."/>
            <person name="Grenville-Briggs L."/>
            <person name="Horner N."/>
            <person name="Hostetler J."/>
            <person name="Jiang R.H."/>
            <person name="Johnson J."/>
            <person name="Krajaejun T."/>
            <person name="Lin H."/>
            <person name="Meijer H.J."/>
            <person name="Moore B."/>
            <person name="Morris P."/>
            <person name="Phuntmart V."/>
            <person name="Puiu D."/>
            <person name="Shetty J."/>
            <person name="Stajich J.E."/>
            <person name="Tripathy S."/>
            <person name="Wawra S."/>
            <person name="van West P."/>
            <person name="Whitty B.R."/>
            <person name="Coutinho P.M."/>
            <person name="Henrissat B."/>
            <person name="Martin F."/>
            <person name="Thomas P.D."/>
            <person name="Tyler B.M."/>
            <person name="De Vries R.P."/>
            <person name="Kamoun S."/>
            <person name="Yandell M."/>
            <person name="Tisserat N."/>
            <person name="Buell C.R."/>
        </authorList>
    </citation>
    <scope>NUCLEOTIDE SEQUENCE</scope>
    <source>
        <strain evidence="10">DAOM:BR144</strain>
    </source>
</reference>
<keyword evidence="3" id="KW-0813">Transport</keyword>
<evidence type="ECO:0000256" key="6">
    <source>
        <dbReference type="ARBA" id="ARBA00022989"/>
    </source>
</evidence>
<dbReference type="InParanoid" id="K3X565"/>
<dbReference type="PANTHER" id="PTHR20772">
    <property type="entry name" value="PROTEIN FMP42"/>
    <property type="match status" value="1"/>
</dbReference>
<evidence type="ECO:0000313" key="10">
    <source>
        <dbReference type="Proteomes" id="UP000019132"/>
    </source>
</evidence>
<comment type="similarity">
    <text evidence="2">Belongs to the SLC43A transporter (TC 2.A.1.44) family.</text>
</comment>
<dbReference type="InterPro" id="IPR036259">
    <property type="entry name" value="MFS_trans_sf"/>
</dbReference>
<name>K3X565_GLOUD</name>
<feature type="transmembrane region" description="Helical" evidence="8">
    <location>
        <begin position="125"/>
        <end position="144"/>
    </location>
</feature>
<dbReference type="Gene3D" id="1.20.1250.20">
    <property type="entry name" value="MFS general substrate transporter like domains"/>
    <property type="match status" value="1"/>
</dbReference>
<dbReference type="VEuPathDB" id="FungiDB:PYU1_G012338"/>
<sequence length="477" mass="53119">MEHPLTPQKMVETPGATDYAKVNDDLEIQNSLSSWRVHRHVIIAITSVLITFMSAGLILGFGPLYSMLVAEGQWSELCDPNEPLEGPTCAPQEVHLQYIFSASFQCLSIANAAFGLLLDIVGPRLCVTFGLLISFMGHLLIAYGDSETGMGYSIIAGAAMLAIGGYGLYICSFQFVKLYKRQGFLSSAISGLFNASGYVFMMLKIHGVTRRGFYTGYAIFTLVALVVCFVVFPLRSLTDPNTHYTLSGFSCRLPRFAKPQNVWPQLKEQLKRPDLWFFGVYFGWISTWFGFCGGAIPNIIFQLAGDDTAMALDYIDYVLPMTSNASFLFTPFVGLFIDKYGFRVGFAATSMFVLLFIGFLNINSLKVQVLTFIWYALAQGFFYALQFSYIIVCFPAELYGSMQCFLALWSLSMGFLNYIFTPWAQNTLEGDYTWVLVMFAIPVVVSYLFLGLLHKGIYVEAADEADAELGEKKLSVA</sequence>
<dbReference type="GO" id="GO:0006865">
    <property type="term" value="P:amino acid transport"/>
    <property type="evidence" value="ECO:0007669"/>
    <property type="project" value="UniProtKB-KW"/>
</dbReference>
<feature type="transmembrane region" description="Helical" evidence="8">
    <location>
        <begin position="150"/>
        <end position="171"/>
    </location>
</feature>
<keyword evidence="6 8" id="KW-1133">Transmembrane helix</keyword>
<organism evidence="9 10">
    <name type="scientific">Globisporangium ultimum (strain ATCC 200006 / CBS 805.95 / DAOM BR144)</name>
    <name type="common">Pythium ultimum</name>
    <dbReference type="NCBI Taxonomy" id="431595"/>
    <lineage>
        <taxon>Eukaryota</taxon>
        <taxon>Sar</taxon>
        <taxon>Stramenopiles</taxon>
        <taxon>Oomycota</taxon>
        <taxon>Peronosporomycetes</taxon>
        <taxon>Pythiales</taxon>
        <taxon>Pythiaceae</taxon>
        <taxon>Globisporangium</taxon>
    </lineage>
</organism>
<dbReference type="EMBL" id="GL376608">
    <property type="status" value="NOT_ANNOTATED_CDS"/>
    <property type="molecule type" value="Genomic_DNA"/>
</dbReference>
<feature type="transmembrane region" description="Helical" evidence="8">
    <location>
        <begin position="41"/>
        <end position="65"/>
    </location>
</feature>
<keyword evidence="5" id="KW-0029">Amino-acid transport</keyword>
<evidence type="ECO:0008006" key="11">
    <source>
        <dbReference type="Google" id="ProtNLM"/>
    </source>
</evidence>
<reference evidence="10" key="2">
    <citation type="submission" date="2010-04" db="EMBL/GenBank/DDBJ databases">
        <authorList>
            <person name="Buell R."/>
            <person name="Hamilton J."/>
            <person name="Hostetler J."/>
        </authorList>
    </citation>
    <scope>NUCLEOTIDE SEQUENCE [LARGE SCALE GENOMIC DNA]</scope>
    <source>
        <strain evidence="10">DAOM:BR144</strain>
    </source>
</reference>
<dbReference type="EnsemblProtists" id="PYU1_T012364">
    <property type="protein sequence ID" value="PYU1_T012364"/>
    <property type="gene ID" value="PYU1_G012338"/>
</dbReference>
<evidence type="ECO:0000256" key="7">
    <source>
        <dbReference type="ARBA" id="ARBA00023136"/>
    </source>
</evidence>
<keyword evidence="7 8" id="KW-0472">Membrane</keyword>
<comment type="subcellular location">
    <subcellularLocation>
        <location evidence="1">Membrane</location>
        <topology evidence="1">Multi-pass membrane protein</topology>
    </subcellularLocation>
</comment>
<dbReference type="Proteomes" id="UP000019132">
    <property type="component" value="Unassembled WGS sequence"/>
</dbReference>
<dbReference type="PANTHER" id="PTHR20772:SF2">
    <property type="entry name" value="PROTEIN FMP42"/>
    <property type="match status" value="1"/>
</dbReference>
<feature type="transmembrane region" description="Helical" evidence="8">
    <location>
        <begin position="404"/>
        <end position="420"/>
    </location>
</feature>
<dbReference type="Pfam" id="PF07690">
    <property type="entry name" value="MFS_1"/>
    <property type="match status" value="1"/>
</dbReference>
<keyword evidence="4 8" id="KW-0812">Transmembrane</keyword>
<evidence type="ECO:0000256" key="1">
    <source>
        <dbReference type="ARBA" id="ARBA00004141"/>
    </source>
</evidence>
<dbReference type="AlphaFoldDB" id="K3X565"/>
<feature type="transmembrane region" description="Helical" evidence="8">
    <location>
        <begin position="344"/>
        <end position="360"/>
    </location>
</feature>
<dbReference type="SUPFAM" id="SSF103473">
    <property type="entry name" value="MFS general substrate transporter"/>
    <property type="match status" value="1"/>
</dbReference>
<dbReference type="eggNOG" id="ENOG502SHB4">
    <property type="taxonomic scope" value="Eukaryota"/>
</dbReference>
<evidence type="ECO:0000313" key="9">
    <source>
        <dbReference type="EnsemblProtists" id="PYU1_T012364"/>
    </source>
</evidence>
<keyword evidence="10" id="KW-1185">Reference proteome</keyword>
<evidence type="ECO:0000256" key="2">
    <source>
        <dbReference type="ARBA" id="ARBA00006595"/>
    </source>
</evidence>
<proteinExistence type="inferred from homology"/>
<feature type="transmembrane region" description="Helical" evidence="8">
    <location>
        <begin position="317"/>
        <end position="337"/>
    </location>
</feature>
<dbReference type="GO" id="GO:0022857">
    <property type="term" value="F:transmembrane transporter activity"/>
    <property type="evidence" value="ECO:0007669"/>
    <property type="project" value="InterPro"/>
</dbReference>
<feature type="transmembrane region" description="Helical" evidence="8">
    <location>
        <begin position="432"/>
        <end position="453"/>
    </location>
</feature>
<feature type="transmembrane region" description="Helical" evidence="8">
    <location>
        <begin position="213"/>
        <end position="234"/>
    </location>
</feature>
<accession>K3X565</accession>
<dbReference type="GO" id="GO:0016020">
    <property type="term" value="C:membrane"/>
    <property type="evidence" value="ECO:0007669"/>
    <property type="project" value="UniProtKB-SubCell"/>
</dbReference>
<reference evidence="9" key="3">
    <citation type="submission" date="2015-02" db="UniProtKB">
        <authorList>
            <consortium name="EnsemblProtists"/>
        </authorList>
    </citation>
    <scope>IDENTIFICATION</scope>
    <source>
        <strain evidence="9">DAOM BR144</strain>
    </source>
</reference>
<dbReference type="InterPro" id="IPR052599">
    <property type="entry name" value="SLC43A_AATransporter"/>
</dbReference>
<evidence type="ECO:0000256" key="4">
    <source>
        <dbReference type="ARBA" id="ARBA00022692"/>
    </source>
</evidence>
<protein>
    <recommendedName>
        <fullName evidence="11">Major facilitator superfamily (MFS) profile domain-containing protein</fullName>
    </recommendedName>
</protein>
<dbReference type="CDD" id="cd06174">
    <property type="entry name" value="MFS"/>
    <property type="match status" value="1"/>
</dbReference>
<dbReference type="HOGENOM" id="CLU_028154_0_0_1"/>
<feature type="transmembrane region" description="Helical" evidence="8">
    <location>
        <begin position="98"/>
        <end position="118"/>
    </location>
</feature>
<feature type="transmembrane region" description="Helical" evidence="8">
    <location>
        <begin position="275"/>
        <end position="297"/>
    </location>
</feature>
<evidence type="ECO:0000256" key="8">
    <source>
        <dbReference type="SAM" id="Phobius"/>
    </source>
</evidence>